<proteinExistence type="predicted"/>
<sequence>MLIETEGREGRTPLRAGTSRPVGASDIAIRAASSGFQVEIQGLGTIYLSNEELFSLASVVGVWVFMRGEGPAGILPARIGLRTGKSIAPEERYGLSTGR</sequence>
<evidence type="ECO:0000256" key="1">
    <source>
        <dbReference type="SAM" id="MobiDB-lite"/>
    </source>
</evidence>
<evidence type="ECO:0000313" key="2">
    <source>
        <dbReference type="EMBL" id="MBI3129072.1"/>
    </source>
</evidence>
<dbReference type="AlphaFoldDB" id="A0A932MPX5"/>
<feature type="region of interest" description="Disordered" evidence="1">
    <location>
        <begin position="1"/>
        <end position="20"/>
    </location>
</feature>
<dbReference type="EMBL" id="JACPUR010000038">
    <property type="protein sequence ID" value="MBI3129072.1"/>
    <property type="molecule type" value="Genomic_DNA"/>
</dbReference>
<accession>A0A932MPX5</accession>
<evidence type="ECO:0000313" key="3">
    <source>
        <dbReference type="Proteomes" id="UP000782312"/>
    </source>
</evidence>
<dbReference type="Proteomes" id="UP000782312">
    <property type="component" value="Unassembled WGS sequence"/>
</dbReference>
<gene>
    <name evidence="2" type="ORF">HYZ11_15810</name>
</gene>
<reference evidence="2" key="1">
    <citation type="submission" date="2020-07" db="EMBL/GenBank/DDBJ databases">
        <title>Huge and variable diversity of episymbiotic CPR bacteria and DPANN archaea in groundwater ecosystems.</title>
        <authorList>
            <person name="He C.Y."/>
            <person name="Keren R."/>
            <person name="Whittaker M."/>
            <person name="Farag I.F."/>
            <person name="Doudna J."/>
            <person name="Cate J.H.D."/>
            <person name="Banfield J.F."/>
        </authorList>
    </citation>
    <scope>NUCLEOTIDE SEQUENCE</scope>
    <source>
        <strain evidence="2">NC_groundwater_763_Ag_S-0.2um_68_21</strain>
    </source>
</reference>
<name>A0A932MPX5_UNCTE</name>
<feature type="compositionally biased region" description="Basic and acidic residues" evidence="1">
    <location>
        <begin position="1"/>
        <end position="12"/>
    </location>
</feature>
<comment type="caution">
    <text evidence="2">The sequence shown here is derived from an EMBL/GenBank/DDBJ whole genome shotgun (WGS) entry which is preliminary data.</text>
</comment>
<organism evidence="2 3">
    <name type="scientific">Tectimicrobiota bacterium</name>
    <dbReference type="NCBI Taxonomy" id="2528274"/>
    <lineage>
        <taxon>Bacteria</taxon>
        <taxon>Pseudomonadati</taxon>
        <taxon>Nitrospinota/Tectimicrobiota group</taxon>
        <taxon>Candidatus Tectimicrobiota</taxon>
    </lineage>
</organism>
<protein>
    <submittedName>
        <fullName evidence="2">Uncharacterized protein</fullName>
    </submittedName>
</protein>